<dbReference type="SUPFAM" id="SSF51735">
    <property type="entry name" value="NAD(P)-binding Rossmann-fold domains"/>
    <property type="match status" value="1"/>
</dbReference>
<sequence length="311" mass="35016">MQTILGAGGQIADELTRELYRNHTHDIRLVSKHPRKVHDTDQLVSADLMDAQATDKAVAGSEIAYLTVGLPANSGMWEEKFPTMMANAIAACEKHGTKLVFFDNTYMYPRTAEMQTEDMHFEPVGRKARVRAQLATMMLDEMTAGRIEAVICRAPEFYGPGKTQSVTNSMVLGRIAQHKRPFVPISAHAKRTLIWTPDASHAMALIGNTPDAYGQTWHLPVDHERLNYRQMIEIASEVTGRSVGYTTVPRWAFGIGGWMNPTVKEIEELLPRYRQDNIFDSTKFQTRFPDFPITTYREGITQLLSRSGNKA</sequence>
<name>A0A087E1V8_9BIFI</name>
<proteinExistence type="predicted"/>
<dbReference type="AlphaFoldDB" id="A0A087E1V8"/>
<evidence type="ECO:0000259" key="1">
    <source>
        <dbReference type="Pfam" id="PF01370"/>
    </source>
</evidence>
<feature type="domain" description="NAD-dependent epimerase/dehydratase" evidence="1">
    <location>
        <begin position="4"/>
        <end position="212"/>
    </location>
</feature>
<evidence type="ECO:0000313" key="3">
    <source>
        <dbReference type="Proteomes" id="UP000029055"/>
    </source>
</evidence>
<comment type="caution">
    <text evidence="2">The sequence shown here is derived from an EMBL/GenBank/DDBJ whole genome shotgun (WGS) entry which is preliminary data.</text>
</comment>
<dbReference type="eggNOG" id="COG0451">
    <property type="taxonomic scope" value="Bacteria"/>
</dbReference>
<dbReference type="Pfam" id="PF01370">
    <property type="entry name" value="Epimerase"/>
    <property type="match status" value="1"/>
</dbReference>
<protein>
    <submittedName>
        <fullName evidence="2">NAD-dependent epimerase/dehydratase</fullName>
    </submittedName>
</protein>
<dbReference type="EMBL" id="JGZR01000009">
    <property type="protein sequence ID" value="KFJ01759.1"/>
    <property type="molecule type" value="Genomic_DNA"/>
</dbReference>
<keyword evidence="3" id="KW-1185">Reference proteome</keyword>
<reference evidence="2 3" key="1">
    <citation type="submission" date="2014-03" db="EMBL/GenBank/DDBJ databases">
        <title>Genomics of Bifidobacteria.</title>
        <authorList>
            <person name="Ventura M."/>
            <person name="Milani C."/>
            <person name="Lugli G.A."/>
        </authorList>
    </citation>
    <scope>NUCLEOTIDE SEQUENCE [LARGE SCALE GENOMIC DNA]</scope>
    <source>
        <strain evidence="2 3">LMG 11597</strain>
    </source>
</reference>
<dbReference type="InterPro" id="IPR001509">
    <property type="entry name" value="Epimerase_deHydtase"/>
</dbReference>
<dbReference type="STRING" id="77635.BISU_1773"/>
<dbReference type="RefSeq" id="WP_024464506.1">
    <property type="nucleotide sequence ID" value="NZ_CP062939.1"/>
</dbReference>
<dbReference type="InterPro" id="IPR036291">
    <property type="entry name" value="NAD(P)-bd_dom_sf"/>
</dbReference>
<dbReference type="OrthoDB" id="8205493at2"/>
<gene>
    <name evidence="2" type="ORF">BISU_1773</name>
</gene>
<accession>A0A087E1V8</accession>
<evidence type="ECO:0000313" key="2">
    <source>
        <dbReference type="EMBL" id="KFJ01759.1"/>
    </source>
</evidence>
<dbReference type="Proteomes" id="UP000029055">
    <property type="component" value="Unassembled WGS sequence"/>
</dbReference>
<dbReference type="Gene3D" id="3.40.50.720">
    <property type="entry name" value="NAD(P)-binding Rossmann-like Domain"/>
    <property type="match status" value="1"/>
</dbReference>
<organism evidence="2 3">
    <name type="scientific">Bifidobacterium subtile</name>
    <dbReference type="NCBI Taxonomy" id="77635"/>
    <lineage>
        <taxon>Bacteria</taxon>
        <taxon>Bacillati</taxon>
        <taxon>Actinomycetota</taxon>
        <taxon>Actinomycetes</taxon>
        <taxon>Bifidobacteriales</taxon>
        <taxon>Bifidobacteriaceae</taxon>
        <taxon>Bifidobacterium</taxon>
    </lineage>
</organism>